<feature type="compositionally biased region" description="Basic and acidic residues" evidence="2">
    <location>
        <begin position="370"/>
        <end position="395"/>
    </location>
</feature>
<keyword evidence="4" id="KW-0418">Kinase</keyword>
<keyword evidence="4" id="KW-0808">Transferase</keyword>
<evidence type="ECO:0000259" key="3">
    <source>
        <dbReference type="PROSITE" id="PS50011"/>
    </source>
</evidence>
<protein>
    <submittedName>
        <fullName evidence="4">Putative CK1/CK1 protein kinase</fullName>
    </submittedName>
</protein>
<dbReference type="PROSITE" id="PS00107">
    <property type="entry name" value="PROTEIN_KINASE_ATP"/>
    <property type="match status" value="1"/>
</dbReference>
<feature type="binding site" evidence="1">
    <location>
        <position position="57"/>
    </location>
    <ligand>
        <name>ATP</name>
        <dbReference type="ChEBI" id="CHEBI:30616"/>
    </ligand>
</feature>
<dbReference type="InterPro" id="IPR017441">
    <property type="entry name" value="Protein_kinase_ATP_BS"/>
</dbReference>
<gene>
    <name evidence="4" type="ORF">WG66_16547</name>
</gene>
<dbReference type="CDD" id="cd14016">
    <property type="entry name" value="STKc_CK1"/>
    <property type="match status" value="1"/>
</dbReference>
<dbReference type="SUPFAM" id="SSF56112">
    <property type="entry name" value="Protein kinase-like (PK-like)"/>
    <property type="match status" value="1"/>
</dbReference>
<comment type="caution">
    <text evidence="4">The sequence shown here is derived from an EMBL/GenBank/DDBJ whole genome shotgun (WGS) entry which is preliminary data.</text>
</comment>
<keyword evidence="1" id="KW-0547">Nucleotide-binding</keyword>
<evidence type="ECO:0000313" key="4">
    <source>
        <dbReference type="EMBL" id="KTB30925.1"/>
    </source>
</evidence>
<keyword evidence="1" id="KW-0067">ATP-binding</keyword>
<dbReference type="Gene3D" id="1.10.510.10">
    <property type="entry name" value="Transferase(Phosphotransferase) domain 1"/>
    <property type="match status" value="1"/>
</dbReference>
<organism evidence="4 5">
    <name type="scientific">Moniliophthora roreri</name>
    <name type="common">Frosty pod rot fungus</name>
    <name type="synonym">Monilia roreri</name>
    <dbReference type="NCBI Taxonomy" id="221103"/>
    <lineage>
        <taxon>Eukaryota</taxon>
        <taxon>Fungi</taxon>
        <taxon>Dikarya</taxon>
        <taxon>Basidiomycota</taxon>
        <taxon>Agaricomycotina</taxon>
        <taxon>Agaricomycetes</taxon>
        <taxon>Agaricomycetidae</taxon>
        <taxon>Agaricales</taxon>
        <taxon>Marasmiineae</taxon>
        <taxon>Marasmiaceae</taxon>
        <taxon>Moniliophthora</taxon>
    </lineage>
</organism>
<proteinExistence type="predicted"/>
<dbReference type="GO" id="GO:0005524">
    <property type="term" value="F:ATP binding"/>
    <property type="evidence" value="ECO:0007669"/>
    <property type="project" value="UniProtKB-UniRule"/>
</dbReference>
<dbReference type="PANTHER" id="PTHR11909">
    <property type="entry name" value="CASEIN KINASE-RELATED"/>
    <property type="match status" value="1"/>
</dbReference>
<evidence type="ECO:0000256" key="1">
    <source>
        <dbReference type="PROSITE-ProRule" id="PRU10141"/>
    </source>
</evidence>
<dbReference type="SMART" id="SM00220">
    <property type="entry name" value="S_TKc"/>
    <property type="match status" value="1"/>
</dbReference>
<dbReference type="Pfam" id="PF00069">
    <property type="entry name" value="Pkinase"/>
    <property type="match status" value="1"/>
</dbReference>
<dbReference type="AlphaFoldDB" id="A0A0W0F3L8"/>
<evidence type="ECO:0000256" key="2">
    <source>
        <dbReference type="SAM" id="MobiDB-lite"/>
    </source>
</evidence>
<dbReference type="InterPro" id="IPR050235">
    <property type="entry name" value="CK1_Ser-Thr_kinase"/>
</dbReference>
<feature type="compositionally biased region" description="Acidic residues" evidence="2">
    <location>
        <begin position="397"/>
        <end position="406"/>
    </location>
</feature>
<dbReference type="EMBL" id="LATX01002359">
    <property type="protein sequence ID" value="KTB30925.1"/>
    <property type="molecule type" value="Genomic_DNA"/>
</dbReference>
<name>A0A0W0F3L8_MONRR</name>
<reference evidence="4 5" key="1">
    <citation type="submission" date="2015-12" db="EMBL/GenBank/DDBJ databases">
        <title>Draft genome sequence of Moniliophthora roreri, the causal agent of frosty pod rot of cacao.</title>
        <authorList>
            <person name="Aime M.C."/>
            <person name="Diaz-Valderrama J.R."/>
            <person name="Kijpornyongpan T."/>
            <person name="Phillips-Mora W."/>
        </authorList>
    </citation>
    <scope>NUCLEOTIDE SEQUENCE [LARGE SCALE GENOMIC DNA]</scope>
    <source>
        <strain evidence="4 5">MCA 2952</strain>
    </source>
</reference>
<dbReference type="PROSITE" id="PS50011">
    <property type="entry name" value="PROTEIN_KINASE_DOM"/>
    <property type="match status" value="1"/>
</dbReference>
<evidence type="ECO:0000313" key="5">
    <source>
        <dbReference type="Proteomes" id="UP000054988"/>
    </source>
</evidence>
<dbReference type="InterPro" id="IPR011009">
    <property type="entry name" value="Kinase-like_dom_sf"/>
</dbReference>
<dbReference type="eggNOG" id="KOG1164">
    <property type="taxonomic scope" value="Eukaryota"/>
</dbReference>
<dbReference type="Proteomes" id="UP000054988">
    <property type="component" value="Unassembled WGS sequence"/>
</dbReference>
<dbReference type="GO" id="GO:0004672">
    <property type="term" value="F:protein kinase activity"/>
    <property type="evidence" value="ECO:0007669"/>
    <property type="project" value="InterPro"/>
</dbReference>
<dbReference type="InterPro" id="IPR000719">
    <property type="entry name" value="Prot_kinase_dom"/>
</dbReference>
<feature type="region of interest" description="Disordered" evidence="2">
    <location>
        <begin position="370"/>
        <end position="412"/>
    </location>
</feature>
<sequence length="587" mass="66727">MSTSATSTTSTTSSEEPIPPIPRVIANYWLEETLGAGYSGSIYRARHLHTGQVVALKIQHVNHECPTNRYERGFYPTLQGGKGMPRLWATGIESCWDYLAIDLLGPSLDNLYKKSGKDTMDLRSVCCIAMQVAKISRLEFMHTRGILHRDIQLGNCVIGLPPNERIIYMIDFGFSKRYIDPYTHRHIADSKAKRDFIGNYWFSSVGVHCRGKGALQRFWLQTYLPSRRDDLEAAALMFIHLLTARGLPWTRNGVPKTDAAHDILKREKQHARPEDLCRGMPSEFEEFLRYCRRLKFQDCPDYSYWVEQFRDLAVDEGYPASDEFVWPPPEKKVHRLPRRSQAPPPDDMLKVLEDLKQLDIGKRPVLGDRSNVEEAVRKAKEDAERSKSDGSRTVDTDPSDEEESDDTVPPPFMTLKAYKLSKLTSKVSKAIDNRELAQRVHEFVAVMKSNTSRTLTKDGFGFLDALHKQLGDPSVFIEPMRTSRSKDKHDLGTDRRSSAKLGVVARLREEVTHARNNRTLAAMVQDFGNVTNRSTGRTVTKASRVHFLCFSVEKQRLTMYMNAGRICFSGRVGKTTGGISMKIAWTM</sequence>
<accession>A0A0W0F3L8</accession>
<feature type="domain" description="Protein kinase" evidence="3">
    <location>
        <begin position="28"/>
        <end position="325"/>
    </location>
</feature>